<evidence type="ECO:0000256" key="2">
    <source>
        <dbReference type="ARBA" id="ARBA00023125"/>
    </source>
</evidence>
<gene>
    <name evidence="6" type="ORF">SAMN04487968_10562</name>
</gene>
<dbReference type="InterPro" id="IPR001647">
    <property type="entry name" value="HTH_TetR"/>
</dbReference>
<organism evidence="6 7">
    <name type="scientific">Nocardioides terrae</name>
    <dbReference type="NCBI Taxonomy" id="574651"/>
    <lineage>
        <taxon>Bacteria</taxon>
        <taxon>Bacillati</taxon>
        <taxon>Actinomycetota</taxon>
        <taxon>Actinomycetes</taxon>
        <taxon>Propionibacteriales</taxon>
        <taxon>Nocardioidaceae</taxon>
        <taxon>Nocardioides</taxon>
    </lineage>
</organism>
<keyword evidence="7" id="KW-1185">Reference proteome</keyword>
<dbReference type="AlphaFoldDB" id="A0A1I1HYU6"/>
<dbReference type="Pfam" id="PF00440">
    <property type="entry name" value="TetR_N"/>
    <property type="match status" value="1"/>
</dbReference>
<sequence>MTTAPRTRLSSDERRSQLLDLGVRLFATRSLSEISIDLLAETAGISRGLLYHYFGGLAGFQEAVVRRAAADLITRTAPPVEGDAVERLLVSMRGYVDFVDENYEGYLSLVTGARSGNESLRAIYDEARRTLTDRLFESDTDHLLEDTPAMRLLVHGWSALAEEMVLGWKARGGVTRDELVELITGALPALAGAVPSGG</sequence>
<dbReference type="InterPro" id="IPR009057">
    <property type="entry name" value="Homeodomain-like_sf"/>
</dbReference>
<keyword evidence="1" id="KW-0805">Transcription regulation</keyword>
<evidence type="ECO:0000313" key="6">
    <source>
        <dbReference type="EMBL" id="SFC29011.1"/>
    </source>
</evidence>
<feature type="DNA-binding region" description="H-T-H motif" evidence="4">
    <location>
        <begin position="35"/>
        <end position="54"/>
    </location>
</feature>
<dbReference type="GO" id="GO:0003700">
    <property type="term" value="F:DNA-binding transcription factor activity"/>
    <property type="evidence" value="ECO:0007669"/>
    <property type="project" value="TreeGrafter"/>
</dbReference>
<dbReference type="Pfam" id="PF21943">
    <property type="entry name" value="TetR_C_46"/>
    <property type="match status" value="1"/>
</dbReference>
<dbReference type="RefSeq" id="WP_245750212.1">
    <property type="nucleotide sequence ID" value="NZ_FOLB01000005.1"/>
</dbReference>
<dbReference type="PROSITE" id="PS50977">
    <property type="entry name" value="HTH_TETR_2"/>
    <property type="match status" value="1"/>
</dbReference>
<protein>
    <submittedName>
        <fullName evidence="6">Transcriptional regulator, TetR family</fullName>
    </submittedName>
</protein>
<dbReference type="InterPro" id="IPR054129">
    <property type="entry name" value="DesT_TetR_C"/>
</dbReference>
<dbReference type="STRING" id="574651.SAMN04487968_10562"/>
<name>A0A1I1HYU6_9ACTN</name>
<reference evidence="6 7" key="1">
    <citation type="submission" date="2016-10" db="EMBL/GenBank/DDBJ databases">
        <authorList>
            <person name="de Groot N.N."/>
        </authorList>
    </citation>
    <scope>NUCLEOTIDE SEQUENCE [LARGE SCALE GENOMIC DNA]</scope>
    <source>
        <strain evidence="6 7">CGMCC 1.7056</strain>
    </source>
</reference>
<dbReference type="SUPFAM" id="SSF46689">
    <property type="entry name" value="Homeodomain-like"/>
    <property type="match status" value="1"/>
</dbReference>
<keyword evidence="2 4" id="KW-0238">DNA-binding</keyword>
<dbReference type="GO" id="GO:0000976">
    <property type="term" value="F:transcription cis-regulatory region binding"/>
    <property type="evidence" value="ECO:0007669"/>
    <property type="project" value="TreeGrafter"/>
</dbReference>
<keyword evidence="3" id="KW-0804">Transcription</keyword>
<feature type="domain" description="HTH tetR-type" evidence="5">
    <location>
        <begin position="12"/>
        <end position="72"/>
    </location>
</feature>
<dbReference type="PANTHER" id="PTHR30055">
    <property type="entry name" value="HTH-TYPE TRANSCRIPTIONAL REGULATOR RUTR"/>
    <property type="match status" value="1"/>
</dbReference>
<evidence type="ECO:0000256" key="1">
    <source>
        <dbReference type="ARBA" id="ARBA00023015"/>
    </source>
</evidence>
<evidence type="ECO:0000259" key="5">
    <source>
        <dbReference type="PROSITE" id="PS50977"/>
    </source>
</evidence>
<dbReference type="EMBL" id="FOLB01000005">
    <property type="protein sequence ID" value="SFC29011.1"/>
    <property type="molecule type" value="Genomic_DNA"/>
</dbReference>
<evidence type="ECO:0000256" key="4">
    <source>
        <dbReference type="PROSITE-ProRule" id="PRU00335"/>
    </source>
</evidence>
<dbReference type="InterPro" id="IPR050109">
    <property type="entry name" value="HTH-type_TetR-like_transc_reg"/>
</dbReference>
<proteinExistence type="predicted"/>
<accession>A0A1I1HYU6</accession>
<dbReference type="PANTHER" id="PTHR30055:SF174">
    <property type="entry name" value="TRANSCRIPTIONAL REGULATORY PROTEIN (PROBABLY TETR-FAMILY)-RELATED"/>
    <property type="match status" value="1"/>
</dbReference>
<evidence type="ECO:0000256" key="3">
    <source>
        <dbReference type="ARBA" id="ARBA00023163"/>
    </source>
</evidence>
<dbReference type="Proteomes" id="UP000198832">
    <property type="component" value="Unassembled WGS sequence"/>
</dbReference>
<evidence type="ECO:0000313" key="7">
    <source>
        <dbReference type="Proteomes" id="UP000198832"/>
    </source>
</evidence>
<dbReference type="Gene3D" id="1.10.357.10">
    <property type="entry name" value="Tetracycline Repressor, domain 2"/>
    <property type="match status" value="1"/>
</dbReference>